<sequence>MRSAASQSPCRAHRGPRSAGRGRWPRAQPGPRGRASGTPRRRAHEAPCSDASCRSTRRTRPSGRARPGPGARWRPLPRTAGTPRPTRTASSPPEPRARSWRQVSHAGWDSSLTSLSRDNGVVSPSPAPPDVDSAERRPVILAVDDDPDAIALLGGELLDRYGRAYQIRTARAATSALDQLTDMWQAGERLALILSDQWLPDGTGCELLAQVRELFPHSRRLLLISWGEWAMDATAQPLRRGIGLGQIDYYAIKPWRAADELFHRTVTENLHEWAGSDASLSRELTIVADVDNARASELRSLLSRNRVPFVFHAAGSAAGREILAEVREPDADAPVVVQRNGRVLVDPTNVEIAEAYGARTRLQGSREFDVTVVGAGPAGLAAAVYASSEGLRTLVVERETIGGQAGSSSLIRNYLGFQRGVTGADLATRAQQQAWVFGTTFLQMCQAQAIRSDADRLYLTTSNCAEIATGAVVLAMGVSYRRLGIPALDELVGQGVFYGASASEAERFTGRSVFVVGAGNSAGQAAVHLAAHARKVTILLRRATLAETMSRYLIDEIEGRLNVDVRYRTEIVNASGGTGLESLTLHDSARGLTETVPADAVFILIGAQPHTDWLPDKVARDPYGFVVTGVPDSGWSLPRAPFVFESSVPGVFAVGDVRSGSVKRVASAAGEGSVAIQQVHQYLQLLDAAER</sequence>
<evidence type="ECO:0000256" key="3">
    <source>
        <dbReference type="ARBA" id="ARBA00048132"/>
    </source>
</evidence>
<feature type="modified residue" description="4-aspartylphosphate" evidence="4">
    <location>
        <position position="196"/>
    </location>
</feature>
<dbReference type="SMART" id="SM00448">
    <property type="entry name" value="REC"/>
    <property type="match status" value="1"/>
</dbReference>
<keyword evidence="1" id="KW-0285">Flavoprotein</keyword>
<evidence type="ECO:0000256" key="1">
    <source>
        <dbReference type="ARBA" id="ARBA00022630"/>
    </source>
</evidence>
<dbReference type="PRINTS" id="PR00469">
    <property type="entry name" value="PNDRDTASEII"/>
</dbReference>
<dbReference type="InterPro" id="IPR001789">
    <property type="entry name" value="Sig_transdc_resp-reg_receiver"/>
</dbReference>
<dbReference type="PANTHER" id="PTHR48105">
    <property type="entry name" value="THIOREDOXIN REDUCTASE 1-RELATED-RELATED"/>
    <property type="match status" value="1"/>
</dbReference>
<evidence type="ECO:0000256" key="4">
    <source>
        <dbReference type="PROSITE-ProRule" id="PRU00169"/>
    </source>
</evidence>
<gene>
    <name evidence="7" type="ORF">EKO23_22840</name>
</gene>
<name>A0A4Q4Z2P7_9ACTN</name>
<dbReference type="Proteomes" id="UP000295198">
    <property type="component" value="Unassembled WGS sequence"/>
</dbReference>
<dbReference type="Gene3D" id="3.50.50.60">
    <property type="entry name" value="FAD/NAD(P)-binding domain"/>
    <property type="match status" value="2"/>
</dbReference>
<dbReference type="Pfam" id="PF07992">
    <property type="entry name" value="Pyr_redox_2"/>
    <property type="match status" value="1"/>
</dbReference>
<keyword evidence="4" id="KW-0597">Phosphoprotein</keyword>
<dbReference type="InterPro" id="IPR050097">
    <property type="entry name" value="Ferredoxin-NADP_redctase_2"/>
</dbReference>
<evidence type="ECO:0000313" key="8">
    <source>
        <dbReference type="Proteomes" id="UP000295198"/>
    </source>
</evidence>
<reference evidence="7 8" key="1">
    <citation type="submission" date="2019-01" db="EMBL/GenBank/DDBJ databases">
        <title>Nocardioides guangzhouensis sp. nov., an actinobacterium isolated from soil.</title>
        <authorList>
            <person name="Fu Y."/>
            <person name="Cai Y."/>
            <person name="Lin Z."/>
            <person name="Chen P."/>
        </authorList>
    </citation>
    <scope>NUCLEOTIDE SEQUENCE [LARGE SCALE GENOMIC DNA]</scope>
    <source>
        <strain evidence="7 8">130</strain>
    </source>
</reference>
<proteinExistence type="predicted"/>
<dbReference type="OrthoDB" id="109585at2"/>
<protein>
    <submittedName>
        <fullName evidence="7">FAD-dependent oxidoreductase</fullName>
    </submittedName>
</protein>
<feature type="domain" description="Response regulatory" evidence="6">
    <location>
        <begin position="139"/>
        <end position="268"/>
    </location>
</feature>
<dbReference type="PRINTS" id="PR00368">
    <property type="entry name" value="FADPNR"/>
</dbReference>
<dbReference type="EMBL" id="SDKM01000057">
    <property type="protein sequence ID" value="RYP81927.1"/>
    <property type="molecule type" value="Genomic_DNA"/>
</dbReference>
<dbReference type="InterPro" id="IPR023753">
    <property type="entry name" value="FAD/NAD-binding_dom"/>
</dbReference>
<keyword evidence="2" id="KW-0560">Oxidoreductase</keyword>
<dbReference type="SUPFAM" id="SSF51905">
    <property type="entry name" value="FAD/NAD(P)-binding domain"/>
    <property type="match status" value="1"/>
</dbReference>
<evidence type="ECO:0000256" key="2">
    <source>
        <dbReference type="ARBA" id="ARBA00023002"/>
    </source>
</evidence>
<accession>A0A4Q4Z2P7</accession>
<dbReference type="Gene3D" id="3.40.50.2300">
    <property type="match status" value="1"/>
</dbReference>
<feature type="compositionally biased region" description="Low complexity" evidence="5">
    <location>
        <begin position="64"/>
        <end position="91"/>
    </location>
</feature>
<evidence type="ECO:0000256" key="5">
    <source>
        <dbReference type="SAM" id="MobiDB-lite"/>
    </source>
</evidence>
<dbReference type="InterPro" id="IPR011006">
    <property type="entry name" value="CheY-like_superfamily"/>
</dbReference>
<dbReference type="GO" id="GO:0004791">
    <property type="term" value="F:thioredoxin-disulfide reductase (NADPH) activity"/>
    <property type="evidence" value="ECO:0007669"/>
    <property type="project" value="UniProtKB-EC"/>
</dbReference>
<feature type="region of interest" description="Disordered" evidence="5">
    <location>
        <begin position="1"/>
        <end position="135"/>
    </location>
</feature>
<dbReference type="InterPro" id="IPR036188">
    <property type="entry name" value="FAD/NAD-bd_sf"/>
</dbReference>
<evidence type="ECO:0000313" key="7">
    <source>
        <dbReference type="EMBL" id="RYP81927.1"/>
    </source>
</evidence>
<dbReference type="PROSITE" id="PS50110">
    <property type="entry name" value="RESPONSE_REGULATORY"/>
    <property type="match status" value="1"/>
</dbReference>
<comment type="catalytic activity">
    <reaction evidence="3">
        <text>[thioredoxin]-dithiol + NADP(+) = [thioredoxin]-disulfide + NADPH + H(+)</text>
        <dbReference type="Rhea" id="RHEA:20345"/>
        <dbReference type="Rhea" id="RHEA-COMP:10698"/>
        <dbReference type="Rhea" id="RHEA-COMP:10700"/>
        <dbReference type="ChEBI" id="CHEBI:15378"/>
        <dbReference type="ChEBI" id="CHEBI:29950"/>
        <dbReference type="ChEBI" id="CHEBI:50058"/>
        <dbReference type="ChEBI" id="CHEBI:57783"/>
        <dbReference type="ChEBI" id="CHEBI:58349"/>
        <dbReference type="EC" id="1.8.1.9"/>
    </reaction>
</comment>
<comment type="caution">
    <text evidence="7">The sequence shown here is derived from an EMBL/GenBank/DDBJ whole genome shotgun (WGS) entry which is preliminary data.</text>
</comment>
<organism evidence="7 8">
    <name type="scientific">Nocardioides guangzhouensis</name>
    <dbReference type="NCBI Taxonomy" id="2497878"/>
    <lineage>
        <taxon>Bacteria</taxon>
        <taxon>Bacillati</taxon>
        <taxon>Actinomycetota</taxon>
        <taxon>Actinomycetes</taxon>
        <taxon>Propionibacteriales</taxon>
        <taxon>Nocardioidaceae</taxon>
        <taxon>Nocardioides</taxon>
    </lineage>
</organism>
<dbReference type="SUPFAM" id="SSF52172">
    <property type="entry name" value="CheY-like"/>
    <property type="match status" value="1"/>
</dbReference>
<evidence type="ECO:0000259" key="6">
    <source>
        <dbReference type="PROSITE" id="PS50110"/>
    </source>
</evidence>
<keyword evidence="8" id="KW-1185">Reference proteome</keyword>
<dbReference type="GO" id="GO:0000160">
    <property type="term" value="P:phosphorelay signal transduction system"/>
    <property type="evidence" value="ECO:0007669"/>
    <property type="project" value="InterPro"/>
</dbReference>
<dbReference type="AlphaFoldDB" id="A0A4Q4Z2P7"/>